<name>A0A1B1S2W6_9BACL</name>
<protein>
    <recommendedName>
        <fullName evidence="5">Glycosyl transferase family 1 domain-containing protein</fullName>
    </recommendedName>
</protein>
<dbReference type="Proteomes" id="UP000053354">
    <property type="component" value="Chromosome"/>
</dbReference>
<dbReference type="Pfam" id="PF00534">
    <property type="entry name" value="Glycos_transf_1"/>
    <property type="match status" value="1"/>
</dbReference>
<reference evidence="3" key="1">
    <citation type="submission" date="2016-10" db="EMBL/GenBank/DDBJ databases">
        <authorList>
            <person name="See-Too W.S."/>
        </authorList>
    </citation>
    <scope>NUCLEOTIDE SEQUENCE</scope>
    <source>
        <strain evidence="3">L10.15</strain>
    </source>
</reference>
<dbReference type="EMBL" id="CP016540">
    <property type="protein sequence ID" value="ANU27530.1"/>
    <property type="molecule type" value="Genomic_DNA"/>
</dbReference>
<evidence type="ECO:0000313" key="3">
    <source>
        <dbReference type="EMBL" id="ANU27530.1"/>
    </source>
</evidence>
<dbReference type="RefSeq" id="WP_049694175.1">
    <property type="nucleotide sequence ID" value="NZ_CP016540.2"/>
</dbReference>
<dbReference type="SUPFAM" id="SSF53756">
    <property type="entry name" value="UDP-Glycosyltransferase/glycogen phosphorylase"/>
    <property type="match status" value="1"/>
</dbReference>
<dbReference type="STRING" id="1302659.I858_011080"/>
<evidence type="ECO:0000259" key="1">
    <source>
        <dbReference type="Pfam" id="PF00534"/>
    </source>
</evidence>
<feature type="domain" description="Glycosyltransferase subfamily 4-like N-terminal" evidence="2">
    <location>
        <begin position="31"/>
        <end position="134"/>
    </location>
</feature>
<dbReference type="Pfam" id="PF13439">
    <property type="entry name" value="Glyco_transf_4"/>
    <property type="match status" value="1"/>
</dbReference>
<dbReference type="InterPro" id="IPR028098">
    <property type="entry name" value="Glyco_trans_4-like_N"/>
</dbReference>
<dbReference type="OrthoDB" id="73743at2"/>
<sequence>MLTSTSGRFFDFEKPQAPIKSIALVHKNMKPGGIETLIVRMAQWLSAHDYEVTLFLYSSGGPMLRHLESVKGVTIIVDEDTSDPTINMWMATKMVRKRWDQKFDLVYSFDPHAFLMSYLLPAKKRLSGVYHPESYSTKGLLSAHKTLKLIDRTFYKKLLFMNPTIKTRTEKAIGESLGNKIFPLPLDFLESTKTLGNHQSRRIVSMGLLAQFRTYNYYMVDIMEKLIQIDPEFTYHIYGTGQGETSLRKKIADSPARTHIFMHGKISNREKKNALQNTFCFVGTGVPLIEAAGSGIPAIVSKVNDSTGLTEGYLHDLPPFESGDSFSMQTELFTVENRIEHLLESEIEYQKISQIGRLKANEFESDHVMENFIKQAEIDPYSVSRLH</sequence>
<evidence type="ECO:0000259" key="2">
    <source>
        <dbReference type="Pfam" id="PF13439"/>
    </source>
</evidence>
<proteinExistence type="predicted"/>
<keyword evidence="4" id="KW-1185">Reference proteome</keyword>
<evidence type="ECO:0008006" key="5">
    <source>
        <dbReference type="Google" id="ProtNLM"/>
    </source>
</evidence>
<dbReference type="AlphaFoldDB" id="A0A1B1S2W6"/>
<organism evidence="3 4">
    <name type="scientific">Planococcus versutus</name>
    <dbReference type="NCBI Taxonomy" id="1302659"/>
    <lineage>
        <taxon>Bacteria</taxon>
        <taxon>Bacillati</taxon>
        <taxon>Bacillota</taxon>
        <taxon>Bacilli</taxon>
        <taxon>Bacillales</taxon>
        <taxon>Caryophanaceae</taxon>
        <taxon>Planococcus</taxon>
    </lineage>
</organism>
<evidence type="ECO:0000313" key="4">
    <source>
        <dbReference type="Proteomes" id="UP000053354"/>
    </source>
</evidence>
<dbReference type="InterPro" id="IPR001296">
    <property type="entry name" value="Glyco_trans_1"/>
</dbReference>
<dbReference type="Gene3D" id="3.40.50.2000">
    <property type="entry name" value="Glycogen Phosphorylase B"/>
    <property type="match status" value="2"/>
</dbReference>
<accession>A0A1B1S2W6</accession>
<dbReference type="GO" id="GO:0016757">
    <property type="term" value="F:glycosyltransferase activity"/>
    <property type="evidence" value="ECO:0007669"/>
    <property type="project" value="InterPro"/>
</dbReference>
<dbReference type="KEGG" id="pll:I858_011080"/>
<gene>
    <name evidence="3" type="ORF">I858_011080</name>
</gene>
<feature type="domain" description="Glycosyl transferase family 1" evidence="1">
    <location>
        <begin position="220"/>
        <end position="303"/>
    </location>
</feature>